<evidence type="ECO:0000313" key="2">
    <source>
        <dbReference type="Proteomes" id="UP000515908"/>
    </source>
</evidence>
<keyword evidence="2" id="KW-1185">Reference proteome</keyword>
<protein>
    <submittedName>
        <fullName evidence="1">Uncharacterized protein</fullName>
    </submittedName>
</protein>
<name>A0A7G2CAG4_9TRYP</name>
<proteinExistence type="predicted"/>
<organism evidence="1 2">
    <name type="scientific">Angomonas deanei</name>
    <dbReference type="NCBI Taxonomy" id="59799"/>
    <lineage>
        <taxon>Eukaryota</taxon>
        <taxon>Discoba</taxon>
        <taxon>Euglenozoa</taxon>
        <taxon>Kinetoplastea</taxon>
        <taxon>Metakinetoplastina</taxon>
        <taxon>Trypanosomatida</taxon>
        <taxon>Trypanosomatidae</taxon>
        <taxon>Strigomonadinae</taxon>
        <taxon>Angomonas</taxon>
    </lineage>
</organism>
<reference evidence="1 2" key="1">
    <citation type="submission" date="2020-08" db="EMBL/GenBank/DDBJ databases">
        <authorList>
            <person name="Newling K."/>
            <person name="Davey J."/>
            <person name="Forrester S."/>
        </authorList>
    </citation>
    <scope>NUCLEOTIDE SEQUENCE [LARGE SCALE GENOMIC DNA]</scope>
    <source>
        <strain evidence="2">Crithidia deanei Carvalho (ATCC PRA-265)</strain>
    </source>
</reference>
<gene>
    <name evidence="1" type="ORF">ADEAN_000245500</name>
</gene>
<sequence>MLKRKSEDISFADAKRFRGDETWQDRISLTPRSVECSLSQQESYPNPFFAPLKTSRSPSMNTVSTEVMSEDSSFCTDAANCAIVRRPRRKANVQEDNDAQRWQNELNAFFSRLDDRPLYVTKP</sequence>
<dbReference type="AlphaFoldDB" id="A0A7G2CAG4"/>
<accession>A0A7G2CAG4</accession>
<dbReference type="EMBL" id="LR877148">
    <property type="protein sequence ID" value="CAD2215002.1"/>
    <property type="molecule type" value="Genomic_DNA"/>
</dbReference>
<dbReference type="VEuPathDB" id="TriTrypDB:ADEAN_000245500"/>
<evidence type="ECO:0000313" key="1">
    <source>
        <dbReference type="EMBL" id="CAD2215002.1"/>
    </source>
</evidence>
<dbReference type="Proteomes" id="UP000515908">
    <property type="component" value="Chromosome 04"/>
</dbReference>